<keyword evidence="2" id="KW-1185">Reference proteome</keyword>
<evidence type="ECO:0000313" key="2">
    <source>
        <dbReference type="Proteomes" id="UP001241377"/>
    </source>
</evidence>
<gene>
    <name evidence="1" type="ORF">QFC19_007727</name>
</gene>
<comment type="caution">
    <text evidence="1">The sequence shown here is derived from an EMBL/GenBank/DDBJ whole genome shotgun (WGS) entry which is preliminary data.</text>
</comment>
<protein>
    <submittedName>
        <fullName evidence="1">Uncharacterized protein</fullName>
    </submittedName>
</protein>
<dbReference type="EMBL" id="JASBWR010000105">
    <property type="protein sequence ID" value="KAJ9095047.1"/>
    <property type="molecule type" value="Genomic_DNA"/>
</dbReference>
<proteinExistence type="predicted"/>
<evidence type="ECO:0000313" key="1">
    <source>
        <dbReference type="EMBL" id="KAJ9095047.1"/>
    </source>
</evidence>
<accession>A0ACC2V6X7</accession>
<dbReference type="Proteomes" id="UP001241377">
    <property type="component" value="Unassembled WGS sequence"/>
</dbReference>
<name>A0ACC2V6X7_9TREE</name>
<sequence length="304" mass="34287">MFAVTLNKLGMDNTIFQNNPPFPERSEGSQEPDTNSLSRLPDWLDFVFRLHKFVGHIEEIIKLTNRFLSEKKENMQGKPPEEKSAIESRIQNVEPELKLLHDLRVALDEGLNLLVRPRVPSEEVVQALKLLFKSALLSFKDSPLEKWLQDDVDDADDADDAVRRAAKDLDELHSACKRLWQEHIEGGFQVWFTLKEESIDLSFEEPSSFLLGVATAIMYDSSMLLTADDWSLPSNTYTGKPKETLRFKLSNRSSSTLPSTPSSAHWSTPSLTPPSSKRLRLRVKPGHRTTASISAPSEGLSDSI</sequence>
<organism evidence="1 2">
    <name type="scientific">Naganishia cerealis</name>
    <dbReference type="NCBI Taxonomy" id="610337"/>
    <lineage>
        <taxon>Eukaryota</taxon>
        <taxon>Fungi</taxon>
        <taxon>Dikarya</taxon>
        <taxon>Basidiomycota</taxon>
        <taxon>Agaricomycotina</taxon>
        <taxon>Tremellomycetes</taxon>
        <taxon>Filobasidiales</taxon>
        <taxon>Filobasidiaceae</taxon>
        <taxon>Naganishia</taxon>
    </lineage>
</organism>
<reference evidence="1" key="1">
    <citation type="submission" date="2023-04" db="EMBL/GenBank/DDBJ databases">
        <title>Draft Genome sequencing of Naganishia species isolated from polar environments using Oxford Nanopore Technology.</title>
        <authorList>
            <person name="Leo P."/>
            <person name="Venkateswaran K."/>
        </authorList>
    </citation>
    <scope>NUCLEOTIDE SEQUENCE</scope>
    <source>
        <strain evidence="1">MNA-CCFEE 5261</strain>
    </source>
</reference>